<keyword evidence="4" id="KW-1185">Reference proteome</keyword>
<proteinExistence type="predicted"/>
<dbReference type="InterPro" id="IPR011990">
    <property type="entry name" value="TPR-like_helical_dom_sf"/>
</dbReference>
<dbReference type="Proteomes" id="UP000541444">
    <property type="component" value="Unassembled WGS sequence"/>
</dbReference>
<evidence type="ECO:0000256" key="1">
    <source>
        <dbReference type="ARBA" id="ARBA00022737"/>
    </source>
</evidence>
<dbReference type="NCBIfam" id="TIGR00756">
    <property type="entry name" value="PPR"/>
    <property type="match status" value="3"/>
</dbReference>
<comment type="caution">
    <text evidence="3">The sequence shown here is derived from an EMBL/GenBank/DDBJ whole genome shotgun (WGS) entry which is preliminary data.</text>
</comment>
<organism evidence="3 4">
    <name type="scientific">Kingdonia uniflora</name>
    <dbReference type="NCBI Taxonomy" id="39325"/>
    <lineage>
        <taxon>Eukaryota</taxon>
        <taxon>Viridiplantae</taxon>
        <taxon>Streptophyta</taxon>
        <taxon>Embryophyta</taxon>
        <taxon>Tracheophyta</taxon>
        <taxon>Spermatophyta</taxon>
        <taxon>Magnoliopsida</taxon>
        <taxon>Ranunculales</taxon>
        <taxon>Circaeasteraceae</taxon>
        <taxon>Kingdonia</taxon>
    </lineage>
</organism>
<dbReference type="EMBL" id="JACGCM010000859">
    <property type="protein sequence ID" value="KAF6165187.1"/>
    <property type="molecule type" value="Genomic_DNA"/>
</dbReference>
<protein>
    <recommendedName>
        <fullName evidence="5">Pentatricopeptide repeat-containing protein</fullName>
    </recommendedName>
</protein>
<feature type="repeat" description="PPR" evidence="2">
    <location>
        <begin position="188"/>
        <end position="222"/>
    </location>
</feature>
<evidence type="ECO:0000313" key="4">
    <source>
        <dbReference type="Proteomes" id="UP000541444"/>
    </source>
</evidence>
<keyword evidence="1" id="KW-0677">Repeat</keyword>
<feature type="repeat" description="PPR" evidence="2">
    <location>
        <begin position="77"/>
        <end position="111"/>
    </location>
</feature>
<dbReference type="InterPro" id="IPR052308">
    <property type="entry name" value="PPR_domain-containing"/>
</dbReference>
<dbReference type="SUPFAM" id="SSF48452">
    <property type="entry name" value="TPR-like"/>
    <property type="match status" value="1"/>
</dbReference>
<dbReference type="PROSITE" id="PS51375">
    <property type="entry name" value="PPR"/>
    <property type="match status" value="3"/>
</dbReference>
<dbReference type="PANTHER" id="PTHR47937">
    <property type="entry name" value="PLASTID TRANSCRIPTIONALLY ACTIVE CHROMOSOME 2-LIKE PROTEIN"/>
    <property type="match status" value="1"/>
</dbReference>
<name>A0A7J7NDG0_9MAGN</name>
<gene>
    <name evidence="3" type="ORF">GIB67_000771</name>
</gene>
<accession>A0A7J7NDG0</accession>
<feature type="repeat" description="PPR" evidence="2">
    <location>
        <begin position="117"/>
        <end position="151"/>
    </location>
</feature>
<reference evidence="3 4" key="1">
    <citation type="journal article" date="2020" name="IScience">
        <title>Genome Sequencing of the Endangered Kingdonia uniflora (Circaeasteraceae, Ranunculales) Reveals Potential Mechanisms of Evolutionary Specialization.</title>
        <authorList>
            <person name="Sun Y."/>
            <person name="Deng T."/>
            <person name="Zhang A."/>
            <person name="Moore M.J."/>
            <person name="Landis J.B."/>
            <person name="Lin N."/>
            <person name="Zhang H."/>
            <person name="Zhang X."/>
            <person name="Huang J."/>
            <person name="Zhang X."/>
            <person name="Sun H."/>
            <person name="Wang H."/>
        </authorList>
    </citation>
    <scope>NUCLEOTIDE SEQUENCE [LARGE SCALE GENOMIC DNA]</scope>
    <source>
        <strain evidence="3">TB1705</strain>
        <tissue evidence="3">Leaf</tissue>
    </source>
</reference>
<dbReference type="Gene3D" id="1.25.40.10">
    <property type="entry name" value="Tetratricopeptide repeat domain"/>
    <property type="match status" value="2"/>
</dbReference>
<dbReference type="PANTHER" id="PTHR47937:SF5">
    <property type="entry name" value="PENTATRICOPEPTIDE REPEAT-CONTAINING PROTEIN"/>
    <property type="match status" value="1"/>
</dbReference>
<dbReference type="OrthoDB" id="185373at2759"/>
<evidence type="ECO:0008006" key="5">
    <source>
        <dbReference type="Google" id="ProtNLM"/>
    </source>
</evidence>
<dbReference type="Pfam" id="PF01535">
    <property type="entry name" value="PPR"/>
    <property type="match status" value="5"/>
</dbReference>
<evidence type="ECO:0000256" key="2">
    <source>
        <dbReference type="PROSITE-ProRule" id="PRU00708"/>
    </source>
</evidence>
<sequence length="296" mass="33330">MRFFGDRALSHFGSGEKGDIYGALGVYINELKEKLGAILDGVVYGSLVNVYLHNGMEKEAMECYGEVLSDDSKVLMGVMVYNLILDGLSKNGKFDEALRLFDRMLEEHNLPRLICMGFGSFKIMVDEYCRQGRLMDAINVFKIMGETRYKPTTSSFYNLMKQLCGNEMVSEADKLCQEMVDKWPNKPDEFTYILLVEFAFELNQVDDTHRYFTKMVESGLKPNLPAFEKVVDFDKVVDGLMKSGKIEEAKGLFAQMVETQKLEVGSYEVILIAFCEAIGSSLKSLKAVNTTLGSSI</sequence>
<dbReference type="AlphaFoldDB" id="A0A7J7NDG0"/>
<evidence type="ECO:0000313" key="3">
    <source>
        <dbReference type="EMBL" id="KAF6165187.1"/>
    </source>
</evidence>
<dbReference type="InterPro" id="IPR002885">
    <property type="entry name" value="PPR_rpt"/>
</dbReference>